<protein>
    <submittedName>
        <fullName evidence="1">Uncharacterized protein</fullName>
    </submittedName>
</protein>
<comment type="caution">
    <text evidence="1">The sequence shown here is derived from an EMBL/GenBank/DDBJ whole genome shotgun (WGS) entry which is preliminary data.</text>
</comment>
<organism evidence="1 2">
    <name type="scientific">Amycolatopsis cihanbeyliensis</name>
    <dbReference type="NCBI Taxonomy" id="1128664"/>
    <lineage>
        <taxon>Bacteria</taxon>
        <taxon>Bacillati</taxon>
        <taxon>Actinomycetota</taxon>
        <taxon>Actinomycetes</taxon>
        <taxon>Pseudonocardiales</taxon>
        <taxon>Pseudonocardiaceae</taxon>
        <taxon>Amycolatopsis</taxon>
    </lineage>
</organism>
<sequence>MTATTFPACETDGCDQQIYLKPEERTVCEACRLRGGPPPPKAAADQGNQLDEEQRVREYLASMTPERRRWNVDNLAQFNTAMGEQWSRILAEMEEQPSGA</sequence>
<dbReference type="EMBL" id="VFML01000001">
    <property type="protein sequence ID" value="TQJ05627.1"/>
    <property type="molecule type" value="Genomic_DNA"/>
</dbReference>
<gene>
    <name evidence="1" type="ORF">FB471_5464</name>
</gene>
<evidence type="ECO:0000313" key="1">
    <source>
        <dbReference type="EMBL" id="TQJ05627.1"/>
    </source>
</evidence>
<name>A0A542DRA9_AMYCI</name>
<evidence type="ECO:0000313" key="2">
    <source>
        <dbReference type="Proteomes" id="UP000320876"/>
    </source>
</evidence>
<dbReference type="AlphaFoldDB" id="A0A542DRA9"/>
<keyword evidence="2" id="KW-1185">Reference proteome</keyword>
<dbReference type="Proteomes" id="UP000320876">
    <property type="component" value="Unassembled WGS sequence"/>
</dbReference>
<reference evidence="1 2" key="1">
    <citation type="submission" date="2019-06" db="EMBL/GenBank/DDBJ databases">
        <title>Sequencing the genomes of 1000 actinobacteria strains.</title>
        <authorList>
            <person name="Klenk H.-P."/>
        </authorList>
    </citation>
    <scope>NUCLEOTIDE SEQUENCE [LARGE SCALE GENOMIC DNA]</scope>
    <source>
        <strain evidence="1 2">DSM 45679</strain>
    </source>
</reference>
<proteinExistence type="predicted"/>
<accession>A0A542DRA9</accession>
<dbReference type="OrthoDB" id="9901240at2"/>
<dbReference type="RefSeq" id="WP_142001126.1">
    <property type="nucleotide sequence ID" value="NZ_VFML01000001.1"/>
</dbReference>